<reference evidence="2" key="1">
    <citation type="journal article" date="2019" name="Int. J. Syst. Evol. Microbiol.">
        <title>The Global Catalogue of Microorganisms (GCM) 10K type strain sequencing project: providing services to taxonomists for standard genome sequencing and annotation.</title>
        <authorList>
            <consortium name="The Broad Institute Genomics Platform"/>
            <consortium name="The Broad Institute Genome Sequencing Center for Infectious Disease"/>
            <person name="Wu L."/>
            <person name="Ma J."/>
        </authorList>
    </citation>
    <scope>NUCLEOTIDE SEQUENCE [LARGE SCALE GENOMIC DNA]</scope>
    <source>
        <strain evidence="2">JCM 17525</strain>
    </source>
</reference>
<sequence>MKNVLDLLIKKWLFGVLFCLFSITLNAQNEQRDFWSHVRFGGSLGLSFGDGFFSGTLAPSAIYELNQYVALGVGLNGTYSSRKNYHKSTILGGSLIGLFRPINELQLSAEFEELHVSRNWDSRLAIQDEDYWYPALFIGAGYHAQNVTIGIRYDVLYDDNKSIYANAWMPFVRVYF</sequence>
<dbReference type="RefSeq" id="WP_344727550.1">
    <property type="nucleotide sequence ID" value="NZ_BAABBI010000001.1"/>
</dbReference>
<keyword evidence="2" id="KW-1185">Reference proteome</keyword>
<accession>A0ABP7H5Y7</accession>
<gene>
    <name evidence="1" type="ORF">GCM10022271_09070</name>
</gene>
<dbReference type="Proteomes" id="UP001501456">
    <property type="component" value="Unassembled WGS sequence"/>
</dbReference>
<proteinExistence type="predicted"/>
<evidence type="ECO:0000313" key="2">
    <source>
        <dbReference type="Proteomes" id="UP001501456"/>
    </source>
</evidence>
<dbReference type="EMBL" id="BAABBI010000001">
    <property type="protein sequence ID" value="GAA3778984.1"/>
    <property type="molecule type" value="Genomic_DNA"/>
</dbReference>
<organism evidence="1 2">
    <name type="scientific">Corallibacter vietnamensis</name>
    <dbReference type="NCBI Taxonomy" id="904130"/>
    <lineage>
        <taxon>Bacteria</taxon>
        <taxon>Pseudomonadati</taxon>
        <taxon>Bacteroidota</taxon>
        <taxon>Flavobacteriia</taxon>
        <taxon>Flavobacteriales</taxon>
        <taxon>Flavobacteriaceae</taxon>
        <taxon>Corallibacter</taxon>
    </lineage>
</organism>
<comment type="caution">
    <text evidence="1">The sequence shown here is derived from an EMBL/GenBank/DDBJ whole genome shotgun (WGS) entry which is preliminary data.</text>
</comment>
<name>A0ABP7H5Y7_9FLAO</name>
<protein>
    <recommendedName>
        <fullName evidence="3">Alpha-ketoglutarate decarboxylase</fullName>
    </recommendedName>
</protein>
<evidence type="ECO:0008006" key="3">
    <source>
        <dbReference type="Google" id="ProtNLM"/>
    </source>
</evidence>
<evidence type="ECO:0000313" key="1">
    <source>
        <dbReference type="EMBL" id="GAA3778984.1"/>
    </source>
</evidence>